<accession>A0A9J6RC21</accession>
<sequence length="443" mass="49338">MKKSLLLFLASILLVLGLVVGCGNGEEEEQMTGNNGTSDEQPDEGETEDSLSGSITVLHHRTDINDTLFRDYRDAFNEKYPDVTVNFEVMTDYDGQVRTRMSTEDYGDVLMLPEVDAQEFELFFEPLGTVEEMEDEYLEITTSSYEGTVYGIPTALGFPGIVYNKRVFEDAGVTGLPGTHDEFIEAMQAIADNTDAIPYYTNFAAGWTMTQFESNVTVVAGDFEYYDVNRLHTEDIFAPGMPHYDTYRLLYDVAANDLIEADPYTTDWELSKTMMGNGEIGAMVLGNWAVPQMMEAAENPDDIGFMPYPTDADPTIIPIESDFTIGINRHSNNKEAARAWVDFFVHETDYATEAMGGVSPVRGEALPSLLEDLGVEVGNVVPTPVGEEGLIGDIDNLAEIGFWEPDFKLRIVEAAIGNRDESFDDIMNDLNERWNTARETVLD</sequence>
<evidence type="ECO:0000256" key="6">
    <source>
        <dbReference type="SAM" id="MobiDB-lite"/>
    </source>
</evidence>
<feature type="compositionally biased region" description="Acidic residues" evidence="6">
    <location>
        <begin position="40"/>
        <end position="49"/>
    </location>
</feature>
<dbReference type="InterPro" id="IPR050490">
    <property type="entry name" value="Bact_solute-bd_prot1"/>
</dbReference>
<feature type="region of interest" description="Disordered" evidence="6">
    <location>
        <begin position="27"/>
        <end position="52"/>
    </location>
</feature>
<dbReference type="AlphaFoldDB" id="A0A9J6RC21"/>
<comment type="caution">
    <text evidence="7">The sequence shown here is derived from an EMBL/GenBank/DDBJ whole genome shotgun (WGS) entry which is preliminary data.</text>
</comment>
<keyword evidence="5" id="KW-0449">Lipoprotein</keyword>
<evidence type="ECO:0000256" key="4">
    <source>
        <dbReference type="ARBA" id="ARBA00023139"/>
    </source>
</evidence>
<dbReference type="Proteomes" id="UP001084197">
    <property type="component" value="Unassembled WGS sequence"/>
</dbReference>
<dbReference type="Pfam" id="PF01547">
    <property type="entry name" value="SBP_bac_1"/>
    <property type="match status" value="1"/>
</dbReference>
<keyword evidence="4" id="KW-0564">Palmitate</keyword>
<dbReference type="InterPro" id="IPR006059">
    <property type="entry name" value="SBP"/>
</dbReference>
<name>A0A9J6RC21_9BACI</name>
<dbReference type="RefSeq" id="WP_268779865.1">
    <property type="nucleotide sequence ID" value="NZ_JAPRAT010000012.1"/>
</dbReference>
<gene>
    <name evidence="7" type="ORF">OWO01_07710</name>
</gene>
<keyword evidence="1" id="KW-1003">Cell membrane</keyword>
<evidence type="ECO:0000256" key="5">
    <source>
        <dbReference type="ARBA" id="ARBA00023288"/>
    </source>
</evidence>
<evidence type="ECO:0000256" key="1">
    <source>
        <dbReference type="ARBA" id="ARBA00022475"/>
    </source>
</evidence>
<dbReference type="PANTHER" id="PTHR43649">
    <property type="entry name" value="ARABINOSE-BINDING PROTEIN-RELATED"/>
    <property type="match status" value="1"/>
</dbReference>
<evidence type="ECO:0000313" key="7">
    <source>
        <dbReference type="EMBL" id="MCZ0703095.1"/>
    </source>
</evidence>
<reference evidence="7" key="1">
    <citation type="submission" date="2022-11" db="EMBL/GenBank/DDBJ databases">
        <title>WGS of Natronobacillus azotifigens 24KS-1, an anaerobic diazotrophic haloalkaliphile from soda-rich habitats.</title>
        <authorList>
            <person name="Sorokin D.Y."/>
            <person name="Merkel A.Y."/>
        </authorList>
    </citation>
    <scope>NUCLEOTIDE SEQUENCE</scope>
    <source>
        <strain evidence="7">24KS-1</strain>
    </source>
</reference>
<dbReference type="EMBL" id="JAPRAT010000012">
    <property type="protein sequence ID" value="MCZ0703095.1"/>
    <property type="molecule type" value="Genomic_DNA"/>
</dbReference>
<proteinExistence type="predicted"/>
<dbReference type="PANTHER" id="PTHR43649:SF33">
    <property type="entry name" value="POLYGALACTURONAN_RHAMNOGALACTURONAN-BINDING PROTEIN YTCQ"/>
    <property type="match status" value="1"/>
</dbReference>
<keyword evidence="3" id="KW-0472">Membrane</keyword>
<evidence type="ECO:0000256" key="2">
    <source>
        <dbReference type="ARBA" id="ARBA00022729"/>
    </source>
</evidence>
<dbReference type="SUPFAM" id="SSF53850">
    <property type="entry name" value="Periplasmic binding protein-like II"/>
    <property type="match status" value="1"/>
</dbReference>
<dbReference type="Gene3D" id="3.40.190.10">
    <property type="entry name" value="Periplasmic binding protein-like II"/>
    <property type="match status" value="2"/>
</dbReference>
<evidence type="ECO:0000256" key="3">
    <source>
        <dbReference type="ARBA" id="ARBA00023136"/>
    </source>
</evidence>
<evidence type="ECO:0000313" key="8">
    <source>
        <dbReference type="Proteomes" id="UP001084197"/>
    </source>
</evidence>
<protein>
    <submittedName>
        <fullName evidence="7">ABC transporter substrate-binding protein</fullName>
    </submittedName>
</protein>
<dbReference type="PROSITE" id="PS51257">
    <property type="entry name" value="PROKAR_LIPOPROTEIN"/>
    <property type="match status" value="1"/>
</dbReference>
<keyword evidence="2" id="KW-0732">Signal</keyword>
<keyword evidence="8" id="KW-1185">Reference proteome</keyword>
<organism evidence="7 8">
    <name type="scientific">Natronobacillus azotifigens</name>
    <dbReference type="NCBI Taxonomy" id="472978"/>
    <lineage>
        <taxon>Bacteria</taxon>
        <taxon>Bacillati</taxon>
        <taxon>Bacillota</taxon>
        <taxon>Bacilli</taxon>
        <taxon>Bacillales</taxon>
        <taxon>Bacillaceae</taxon>
        <taxon>Natronobacillus</taxon>
    </lineage>
</organism>